<feature type="compositionally biased region" description="Gly residues" evidence="1">
    <location>
        <begin position="652"/>
        <end position="664"/>
    </location>
</feature>
<proteinExistence type="predicted"/>
<feature type="region of interest" description="Disordered" evidence="1">
    <location>
        <begin position="1149"/>
        <end position="1221"/>
    </location>
</feature>
<dbReference type="EMBL" id="CP072385">
    <property type="protein sequence ID" value="QUC12027.1"/>
    <property type="molecule type" value="Genomic_DNA"/>
</dbReference>
<dbReference type="RefSeq" id="WP_123824179.1">
    <property type="nucleotide sequence ID" value="NZ_CP040007.1"/>
</dbReference>
<feature type="region of interest" description="Disordered" evidence="1">
    <location>
        <begin position="469"/>
        <end position="1018"/>
    </location>
</feature>
<feature type="compositionally biased region" description="Gly residues" evidence="1">
    <location>
        <begin position="939"/>
        <end position="953"/>
    </location>
</feature>
<name>A0AB37I037_9ACTN</name>
<dbReference type="Proteomes" id="UP000677180">
    <property type="component" value="Chromosome"/>
</dbReference>
<reference evidence="2" key="1">
    <citation type="submission" date="2021-03" db="EMBL/GenBank/DDBJ databases">
        <title>Human Oral Microbial Genomes.</title>
        <authorList>
            <person name="Johnston C.D."/>
            <person name="Chen T."/>
            <person name="Dewhirst F.E."/>
        </authorList>
    </citation>
    <scope>NUCLEOTIDE SEQUENCE</scope>
    <source>
        <strain evidence="2">F0714</strain>
    </source>
</reference>
<evidence type="ECO:0000256" key="1">
    <source>
        <dbReference type="SAM" id="MobiDB-lite"/>
    </source>
</evidence>
<feature type="compositionally biased region" description="Low complexity" evidence="1">
    <location>
        <begin position="520"/>
        <end position="552"/>
    </location>
</feature>
<accession>A0AB37I037</accession>
<feature type="compositionally biased region" description="Basic and acidic residues" evidence="1">
    <location>
        <begin position="1184"/>
        <end position="1194"/>
    </location>
</feature>
<feature type="compositionally biased region" description="Basic and acidic residues" evidence="1">
    <location>
        <begin position="960"/>
        <end position="992"/>
    </location>
</feature>
<feature type="region of interest" description="Disordered" evidence="1">
    <location>
        <begin position="405"/>
        <end position="448"/>
    </location>
</feature>
<evidence type="ECO:0000313" key="2">
    <source>
        <dbReference type="EMBL" id="QUC12027.1"/>
    </source>
</evidence>
<feature type="compositionally biased region" description="Gly residues" evidence="1">
    <location>
        <begin position="630"/>
        <end position="645"/>
    </location>
</feature>
<sequence length="1310" mass="136126">MMAEQPQSGDGLVMPEAFPCKSENINVENVKSASAKLKSMGQTIDSKMDTIVGLWNGLPAVYVAPEAEQAYGLMAPAATASETIKTKFEKASGALDVFAEAIGPVKSELASLESEAATFRSNTLSTYGDKWRDHQEVVDRNNELLGRYAKIVETMTTAAAACANTINGLLDGVCVPAVEGISADAIMQSGEIMPWGGAVEKNRNCGESVVHGVGNFAKSTWEGVTAMVGFGPDGWSLGNFANTWLGMADFIGSTVLLASPTLSGAIKFFGGDDVDAWVDERHEVATTAWTGMVGFDYAAHKAGKDGWHKWKEDGIATFTETALNIGSNFIPGAGAGGAAAKTAAMSSKIGGLTVKAANFTTKVADFAIPGGGWLVKGGAKVVELGADVLKKVDLPFGAGKTPLPFTEGKIPTKAGPLTPGSHGVPQGSGTRVGGHVADSSLPAGKPLVGPDFEAPANVVGPKLDPSLADSGLHLNKAPGGGSAGLPRPDLVDSVVTHGDPGKPPSRFGVNDAPDVGAAPGGKKPSSGLGSDDGFGSWSREKVAASSPSPDGKGPSGHGDGAGAREPAMAGASAGAGRNVLDLESSRVSAGAGGSRPVEVGGSSSHARAPEPVHASAGNGGGGPSAHHHSGGVGHGGGSSPGGGGSASAHLGNNGGVGHGGGSSHGAGSTTPHTGGSGAGHGGGTSHGGPSGHHGGTPSQHGGAPGHVPEPEVGSRPRRSPDENNVPDDHASGSGNRRGEPGSDVPDAPRKKPDADLADSPDQRPGDRTRPEGRGDDVDRPRTDAGDPAKPRTDTTPDNHPGRDRRPDVDEHSGRDRRPDVDEHSGRDRRPDVDEHSGRDRRPDVDEHSGRDRRPDVDEHSGRDRRPDVDEHSGRDKRPDVDEHSGRDKRPDVDEHSGRDKHPDVDENPARGEHPGDGRGDGADGGANGVDDHRHPDEGSGSGGDGSDHGGSGSGNDPIDDLPRYDEKGNPLYDDHGDPVEVDRGDGRKHYASDPEGTFRSQDNRLRHSDNGQFAEDPYAHRPKGIKYYARKILLGDHDWNNPALAERTKADTRIWDEARTKARADRRAATQAINDIETLKTRDGKKLQLDTTDKSYRKLAKEVDDVIDGLDLESQAKAEKIKDSLEVAANSASDLRKVSEWAGDRAGHHFTLDHSPDVDGAGRKPLLGEPADTPDGAKPTGAGKGDRFSTEGDSRLVFGENKGGDSPGLGSRETAAGPRAQQGTAEYVMDLLSGKNQDPRLLEALTSLEHSPEHAGFYQKLKTEGVEVVYEMVNARTDGTVKVGQFDLGGKVILKLKDGQLIAEFIKKET</sequence>
<feature type="compositionally biased region" description="Gly residues" evidence="1">
    <location>
        <begin position="674"/>
        <end position="694"/>
    </location>
</feature>
<evidence type="ECO:0000313" key="3">
    <source>
        <dbReference type="Proteomes" id="UP000677180"/>
    </source>
</evidence>
<feature type="compositionally biased region" description="Basic and acidic residues" evidence="1">
    <location>
        <begin position="1149"/>
        <end position="1162"/>
    </location>
</feature>
<protein>
    <submittedName>
        <fullName evidence="2">Uncharacterized protein</fullName>
    </submittedName>
</protein>
<feature type="compositionally biased region" description="Basic and acidic residues" evidence="1">
    <location>
        <begin position="708"/>
        <end position="921"/>
    </location>
</feature>
<gene>
    <name evidence="2" type="ORF">J5A53_04870</name>
</gene>
<organism evidence="2 3">
    <name type="scientific">Arachnia propionica</name>
    <dbReference type="NCBI Taxonomy" id="1750"/>
    <lineage>
        <taxon>Bacteria</taxon>
        <taxon>Bacillati</taxon>
        <taxon>Actinomycetota</taxon>
        <taxon>Actinomycetes</taxon>
        <taxon>Propionibacteriales</taxon>
        <taxon>Propionibacteriaceae</taxon>
        <taxon>Arachnia</taxon>
    </lineage>
</organism>